<dbReference type="PATRIC" id="fig|797303.5.peg.2175"/>
<feature type="region of interest" description="Disordered" evidence="1">
    <location>
        <begin position="1"/>
        <end position="29"/>
    </location>
</feature>
<protein>
    <submittedName>
        <fullName evidence="2">Uncharacterized protein</fullName>
    </submittedName>
</protein>
<dbReference type="AlphaFoldDB" id="L0JJ24"/>
<dbReference type="Proteomes" id="UP000010843">
    <property type="component" value="Chromosome"/>
</dbReference>
<dbReference type="EMBL" id="AOIE01000066">
    <property type="protein sequence ID" value="ELY74933.1"/>
    <property type="molecule type" value="Genomic_DNA"/>
</dbReference>
<evidence type="ECO:0000313" key="2">
    <source>
        <dbReference type="EMBL" id="AGB30592.1"/>
    </source>
</evidence>
<feature type="compositionally biased region" description="Polar residues" evidence="1">
    <location>
        <begin position="1"/>
        <end position="11"/>
    </location>
</feature>
<sequence length="68" mass="7450">MVRVSAFQSPSDGGPLDFLTERDGGTESWARADPREALIESFGRFGSKVTLRGGESVHYCERGIEDSE</sequence>
<evidence type="ECO:0000313" key="4">
    <source>
        <dbReference type="Proteomes" id="UP000010843"/>
    </source>
</evidence>
<accession>L0JJ24</accession>
<dbReference type="eggNOG" id="arCOG09044">
    <property type="taxonomic scope" value="Archaea"/>
</dbReference>
<evidence type="ECO:0000256" key="1">
    <source>
        <dbReference type="SAM" id="MobiDB-lite"/>
    </source>
</evidence>
<dbReference type="KEGG" id="npe:Natpe_0668"/>
<name>L0JJ24_NATP1</name>
<proteinExistence type="predicted"/>
<reference evidence="4" key="1">
    <citation type="submission" date="2012-02" db="EMBL/GenBank/DDBJ databases">
        <title>Complete sequence of chromosome of Natrinema pellirubrum DSM 15624.</title>
        <authorList>
            <person name="Lucas S."/>
            <person name="Han J."/>
            <person name="Lapidus A."/>
            <person name="Cheng J.-F."/>
            <person name="Goodwin L."/>
            <person name="Pitluck S."/>
            <person name="Peters L."/>
            <person name="Teshima H."/>
            <person name="Detter J.C."/>
            <person name="Han C."/>
            <person name="Tapia R."/>
            <person name="Land M."/>
            <person name="Hauser L."/>
            <person name="Kyrpides N."/>
            <person name="Ivanova N."/>
            <person name="Pagani I."/>
            <person name="Sproer C."/>
            <person name="Anderson I."/>
            <person name="Woyke T."/>
        </authorList>
    </citation>
    <scope>NUCLEOTIDE SEQUENCE [LARGE SCALE GENOMIC DNA]</scope>
    <source>
        <strain evidence="4">DSM 15624 / JCM 10476 / NCIMB 786</strain>
    </source>
</reference>
<gene>
    <name evidence="2" type="ordered locus">Natpe_0668</name>
    <name evidence="3" type="ORF">C488_10798</name>
</gene>
<evidence type="ECO:0000313" key="3">
    <source>
        <dbReference type="EMBL" id="ELY74933.1"/>
    </source>
</evidence>
<dbReference type="EMBL" id="CP003372">
    <property type="protein sequence ID" value="AGB30592.1"/>
    <property type="molecule type" value="Genomic_DNA"/>
</dbReference>
<reference evidence="3 5" key="3">
    <citation type="journal article" date="2014" name="PLoS Genet.">
        <title>Phylogenetically driven sequencing of extremely halophilic archaea reveals strategies for static and dynamic osmo-response.</title>
        <authorList>
            <person name="Becker E.A."/>
            <person name="Seitzer P.M."/>
            <person name="Tritt A."/>
            <person name="Larsen D."/>
            <person name="Krusor M."/>
            <person name="Yao A.I."/>
            <person name="Wu D."/>
            <person name="Madern D."/>
            <person name="Eisen J.A."/>
            <person name="Darling A.E."/>
            <person name="Facciotti M.T."/>
        </authorList>
    </citation>
    <scope>NUCLEOTIDE SEQUENCE [LARGE SCALE GENOMIC DNA]</scope>
    <source>
        <strain evidence="3 5">DSM 15624</strain>
    </source>
</reference>
<dbReference type="HOGENOM" id="CLU_2784209_0_0_2"/>
<evidence type="ECO:0000313" key="5">
    <source>
        <dbReference type="Proteomes" id="UP000011593"/>
    </source>
</evidence>
<dbReference type="Proteomes" id="UP000011593">
    <property type="component" value="Unassembled WGS sequence"/>
</dbReference>
<keyword evidence="5" id="KW-1185">Reference proteome</keyword>
<feature type="compositionally biased region" description="Basic and acidic residues" evidence="1">
    <location>
        <begin position="19"/>
        <end position="29"/>
    </location>
</feature>
<dbReference type="OrthoDB" id="318346at2157"/>
<organism evidence="2 4">
    <name type="scientific">Natrinema pellirubrum (strain DSM 15624 / CIP 106293 / JCM 10476 / NCIMB 786 / 157)</name>
    <dbReference type="NCBI Taxonomy" id="797303"/>
    <lineage>
        <taxon>Archaea</taxon>
        <taxon>Methanobacteriati</taxon>
        <taxon>Methanobacteriota</taxon>
        <taxon>Stenosarchaea group</taxon>
        <taxon>Halobacteria</taxon>
        <taxon>Halobacteriales</taxon>
        <taxon>Natrialbaceae</taxon>
        <taxon>Natrinema</taxon>
    </lineage>
</organism>
<reference evidence="2" key="2">
    <citation type="submission" date="2012-02" db="EMBL/GenBank/DDBJ databases">
        <title>Complete sequence of chromosome of Natrinema pellirubrum DSM 15624.</title>
        <authorList>
            <consortium name="US DOE Joint Genome Institute"/>
            <person name="Lucas S."/>
            <person name="Han J."/>
            <person name="Lapidus A."/>
            <person name="Cheng J.-F."/>
            <person name="Goodwin L."/>
            <person name="Pitluck S."/>
            <person name="Peters L."/>
            <person name="Teshima H."/>
            <person name="Detter J.C."/>
            <person name="Han C."/>
            <person name="Tapia R."/>
            <person name="Land M."/>
            <person name="Hauser L."/>
            <person name="Kyrpides N."/>
            <person name="Ivanova N."/>
            <person name="Pagani I."/>
            <person name="Sproer C."/>
            <person name="Anderson I."/>
            <person name="Woyke T."/>
        </authorList>
    </citation>
    <scope>NUCLEOTIDE SEQUENCE</scope>
    <source>
        <strain evidence="2">DSM 15624</strain>
    </source>
</reference>